<keyword evidence="5 8" id="KW-0648">Protein biosynthesis</keyword>
<evidence type="ECO:0000256" key="5">
    <source>
        <dbReference type="ARBA" id="ARBA00022917"/>
    </source>
</evidence>
<dbReference type="Proteomes" id="UP001324634">
    <property type="component" value="Chromosome"/>
</dbReference>
<feature type="domain" description="DALR anticodon binding" evidence="10">
    <location>
        <begin position="469"/>
        <end position="581"/>
    </location>
</feature>
<dbReference type="GO" id="GO:0006420">
    <property type="term" value="P:arginyl-tRNA aminoacylation"/>
    <property type="evidence" value="ECO:0007669"/>
    <property type="project" value="UniProtKB-UniRule"/>
</dbReference>
<dbReference type="Gene3D" id="3.30.1360.70">
    <property type="entry name" value="Arginyl tRNA synthetase N-terminal domain"/>
    <property type="match status" value="1"/>
</dbReference>
<reference evidence="12 13" key="1">
    <citation type="submission" date="2023-11" db="EMBL/GenBank/DDBJ databases">
        <title>Peredibacter starrii A3.12.</title>
        <authorList>
            <person name="Mitchell R.J."/>
        </authorList>
    </citation>
    <scope>NUCLEOTIDE SEQUENCE [LARGE SCALE GENOMIC DNA]</scope>
    <source>
        <strain evidence="12 13">A3.12</strain>
    </source>
</reference>
<dbReference type="AlphaFoldDB" id="A0AAX4HK37"/>
<evidence type="ECO:0000256" key="4">
    <source>
        <dbReference type="ARBA" id="ARBA00022840"/>
    </source>
</evidence>
<dbReference type="InterPro" id="IPR036695">
    <property type="entry name" value="Arg-tRNA-synth_N_sf"/>
</dbReference>
<dbReference type="InterPro" id="IPR035684">
    <property type="entry name" value="ArgRS_core"/>
</dbReference>
<dbReference type="KEGG" id="psti:SOO65_11795"/>
<dbReference type="PANTHER" id="PTHR11956">
    <property type="entry name" value="ARGINYL-TRNA SYNTHETASE"/>
    <property type="match status" value="1"/>
</dbReference>
<dbReference type="PANTHER" id="PTHR11956:SF5">
    <property type="entry name" value="ARGININE--TRNA LIGASE, CYTOPLASMIC"/>
    <property type="match status" value="1"/>
</dbReference>
<dbReference type="RefSeq" id="WP_321389948.1">
    <property type="nucleotide sequence ID" value="NZ_CP139487.1"/>
</dbReference>
<dbReference type="SUPFAM" id="SSF47323">
    <property type="entry name" value="Anticodon-binding domain of a subclass of class I aminoacyl-tRNA synthetases"/>
    <property type="match status" value="1"/>
</dbReference>
<keyword evidence="2 8" id="KW-0436">Ligase</keyword>
<dbReference type="CDD" id="cd07956">
    <property type="entry name" value="Anticodon_Ia_Arg"/>
    <property type="match status" value="1"/>
</dbReference>
<evidence type="ECO:0000256" key="3">
    <source>
        <dbReference type="ARBA" id="ARBA00022741"/>
    </source>
</evidence>
<evidence type="ECO:0000256" key="2">
    <source>
        <dbReference type="ARBA" id="ARBA00022598"/>
    </source>
</evidence>
<protein>
    <recommendedName>
        <fullName evidence="8">Arginine--tRNA ligase</fullName>
        <ecNumber evidence="8">6.1.1.19</ecNumber>
    </recommendedName>
    <alternativeName>
        <fullName evidence="8">Arginyl-tRNA synthetase</fullName>
        <shortName evidence="8">ArgRS</shortName>
    </alternativeName>
</protein>
<evidence type="ECO:0000313" key="13">
    <source>
        <dbReference type="Proteomes" id="UP001324634"/>
    </source>
</evidence>
<dbReference type="EC" id="6.1.1.19" evidence="8"/>
<comment type="subunit">
    <text evidence="8">Monomer.</text>
</comment>
<organism evidence="12 13">
    <name type="scientific">Peredibacter starrii</name>
    <dbReference type="NCBI Taxonomy" id="28202"/>
    <lineage>
        <taxon>Bacteria</taxon>
        <taxon>Pseudomonadati</taxon>
        <taxon>Bdellovibrionota</taxon>
        <taxon>Bacteriovoracia</taxon>
        <taxon>Bacteriovoracales</taxon>
        <taxon>Bacteriovoracaceae</taxon>
        <taxon>Peredibacter</taxon>
    </lineage>
</organism>
<dbReference type="SUPFAM" id="SSF55190">
    <property type="entry name" value="Arginyl-tRNA synthetase (ArgRS), N-terminal 'additional' domain"/>
    <property type="match status" value="1"/>
</dbReference>
<dbReference type="EMBL" id="CP139487">
    <property type="protein sequence ID" value="WPU63369.1"/>
    <property type="molecule type" value="Genomic_DNA"/>
</dbReference>
<feature type="short sequence motif" description="'HIGH' region" evidence="8">
    <location>
        <begin position="132"/>
        <end position="142"/>
    </location>
</feature>
<keyword evidence="4 8" id="KW-0067">ATP-binding</keyword>
<comment type="similarity">
    <text evidence="1 8 9">Belongs to the class-I aminoacyl-tRNA synthetase family.</text>
</comment>
<dbReference type="GO" id="GO:0004814">
    <property type="term" value="F:arginine-tRNA ligase activity"/>
    <property type="evidence" value="ECO:0007669"/>
    <property type="project" value="UniProtKB-UniRule"/>
</dbReference>
<evidence type="ECO:0000256" key="6">
    <source>
        <dbReference type="ARBA" id="ARBA00023146"/>
    </source>
</evidence>
<dbReference type="InterPro" id="IPR005148">
    <property type="entry name" value="Arg-tRNA-synth_N"/>
</dbReference>
<dbReference type="InterPro" id="IPR001278">
    <property type="entry name" value="Arg-tRNA-ligase"/>
</dbReference>
<evidence type="ECO:0000256" key="1">
    <source>
        <dbReference type="ARBA" id="ARBA00005594"/>
    </source>
</evidence>
<keyword evidence="8" id="KW-0963">Cytoplasm</keyword>
<evidence type="ECO:0000259" key="11">
    <source>
        <dbReference type="SMART" id="SM01016"/>
    </source>
</evidence>
<keyword evidence="13" id="KW-1185">Reference proteome</keyword>
<dbReference type="PRINTS" id="PR01038">
    <property type="entry name" value="TRNASYNTHARG"/>
</dbReference>
<sequence>MFTYHDQFRKELAIAIAPIIEKTFSIIFPWEKAYGLFGATPSKEAGDLAFPLFQIAKEAKTNPAQAAKSLEAAFTELPKFITEKKAMGPYLNFFFNFDAIASKIIPSILSGDMFKQKLTENTPKTMIEYSQPNTHKEMHVGHMRNLCLGDALIRLHRYSGFDIVASTFPGDVGTHVAKCLWYLKFHYKGEIPKTKKGAWLGTLYTAGHNKLEDERGTEKEASNREQLTAILKQLEQKSGEYYDLWKETREWSIELMNEVYTWANVKFDVWYWESEVDSASVKLAREYQQKGLFVEDQGAVGVNLEDYKLGFCMLLKSDGNGLYATKDIELARRKFQDYHIEKNIYVVDKRQEHHFKQVFKVLELMGFENAKKCFHLQYDFVELPDGAMSSRKGNIVPLQALIENMVKMIKEQYLNRYVNEWSPEQIESTAQIVAKGAIKYGMTRIDPGKKIVFDMQEWLKLDGESGPYIQYAYARINSMVNKLGAPTSNEIHATAPQEKDLVAQLMNFHQVVEQATLQYKPSALTGYLYDLSRAYNSFYAECPVGSAPEPVRSSRLMLSKATALTLKQGLALLGIEAPEKM</sequence>
<accession>A0AAX4HK37</accession>
<dbReference type="InterPro" id="IPR009080">
    <property type="entry name" value="tRNAsynth_Ia_anticodon-bd"/>
</dbReference>
<evidence type="ECO:0000256" key="9">
    <source>
        <dbReference type="RuleBase" id="RU363038"/>
    </source>
</evidence>
<evidence type="ECO:0000256" key="8">
    <source>
        <dbReference type="HAMAP-Rule" id="MF_00123"/>
    </source>
</evidence>
<dbReference type="SMART" id="SM01016">
    <property type="entry name" value="Arg_tRNA_synt_N"/>
    <property type="match status" value="1"/>
</dbReference>
<dbReference type="GO" id="GO:0005524">
    <property type="term" value="F:ATP binding"/>
    <property type="evidence" value="ECO:0007669"/>
    <property type="project" value="UniProtKB-UniRule"/>
</dbReference>
<dbReference type="Gene3D" id="3.40.50.620">
    <property type="entry name" value="HUPs"/>
    <property type="match status" value="1"/>
</dbReference>
<gene>
    <name evidence="8 12" type="primary">argS</name>
    <name evidence="12" type="ORF">SOO65_11795</name>
</gene>
<keyword evidence="6 8" id="KW-0030">Aminoacyl-tRNA synthetase</keyword>
<dbReference type="SUPFAM" id="SSF52374">
    <property type="entry name" value="Nucleotidylyl transferase"/>
    <property type="match status" value="1"/>
</dbReference>
<comment type="catalytic activity">
    <reaction evidence="7 8">
        <text>tRNA(Arg) + L-arginine + ATP = L-arginyl-tRNA(Arg) + AMP + diphosphate</text>
        <dbReference type="Rhea" id="RHEA:20301"/>
        <dbReference type="Rhea" id="RHEA-COMP:9658"/>
        <dbReference type="Rhea" id="RHEA-COMP:9673"/>
        <dbReference type="ChEBI" id="CHEBI:30616"/>
        <dbReference type="ChEBI" id="CHEBI:32682"/>
        <dbReference type="ChEBI" id="CHEBI:33019"/>
        <dbReference type="ChEBI" id="CHEBI:78442"/>
        <dbReference type="ChEBI" id="CHEBI:78513"/>
        <dbReference type="ChEBI" id="CHEBI:456215"/>
        <dbReference type="EC" id="6.1.1.19"/>
    </reaction>
</comment>
<dbReference type="Gene3D" id="1.10.730.10">
    <property type="entry name" value="Isoleucyl-tRNA Synthetase, Domain 1"/>
    <property type="match status" value="1"/>
</dbReference>
<dbReference type="Pfam" id="PF00750">
    <property type="entry name" value="tRNA-synt_1d"/>
    <property type="match status" value="1"/>
</dbReference>
<feature type="domain" description="Arginyl tRNA synthetase N-terminal" evidence="11">
    <location>
        <begin position="6"/>
        <end position="95"/>
    </location>
</feature>
<dbReference type="SMART" id="SM00836">
    <property type="entry name" value="DALR_1"/>
    <property type="match status" value="1"/>
</dbReference>
<keyword evidence="3 8" id="KW-0547">Nucleotide-binding</keyword>
<dbReference type="FunFam" id="1.10.730.10:FF:000006">
    <property type="entry name" value="Arginyl-tRNA synthetase 2, mitochondrial"/>
    <property type="match status" value="1"/>
</dbReference>
<evidence type="ECO:0000259" key="10">
    <source>
        <dbReference type="SMART" id="SM00836"/>
    </source>
</evidence>
<dbReference type="Pfam" id="PF05746">
    <property type="entry name" value="DALR_1"/>
    <property type="match status" value="1"/>
</dbReference>
<dbReference type="GO" id="GO:0005737">
    <property type="term" value="C:cytoplasm"/>
    <property type="evidence" value="ECO:0007669"/>
    <property type="project" value="UniProtKB-SubCell"/>
</dbReference>
<dbReference type="NCBIfam" id="TIGR00456">
    <property type="entry name" value="argS"/>
    <property type="match status" value="1"/>
</dbReference>
<evidence type="ECO:0000313" key="12">
    <source>
        <dbReference type="EMBL" id="WPU63369.1"/>
    </source>
</evidence>
<dbReference type="HAMAP" id="MF_00123">
    <property type="entry name" value="Arg_tRNA_synth"/>
    <property type="match status" value="1"/>
</dbReference>
<comment type="subcellular location">
    <subcellularLocation>
        <location evidence="8">Cytoplasm</location>
    </subcellularLocation>
</comment>
<dbReference type="Pfam" id="PF03485">
    <property type="entry name" value="Arg_tRNA_synt_N"/>
    <property type="match status" value="1"/>
</dbReference>
<evidence type="ECO:0000256" key="7">
    <source>
        <dbReference type="ARBA" id="ARBA00049339"/>
    </source>
</evidence>
<dbReference type="InterPro" id="IPR014729">
    <property type="entry name" value="Rossmann-like_a/b/a_fold"/>
</dbReference>
<proteinExistence type="inferred from homology"/>
<dbReference type="InterPro" id="IPR008909">
    <property type="entry name" value="DALR_anticod-bd"/>
</dbReference>
<name>A0AAX4HK37_9BACT</name>